<sequence length="345" mass="37605">MEPATHGTTRLTARRGNHAAFGVVCPASRCTHPQTSEGADAKVNAFPLLALGLPEEDRGSGAQSPEFNLRRASSPQGQSPFFLAWREAPHSYEAKLVMQLHNKHQMRWHLPGRACTRAAAGHGASLQRHCMRRQPQTLPFQGFHHGTAQATAGDTGGKEASQQLGSMLAGGRARPGRNAQPADMTVLDEQCKACAFHSAPLPALPVRRLGWAGRAHAARSPRAISYSLELHKQVICVVLSVFLTNAFQHFTHQNNGSRSDGNGTVQELNNINFAGFPEPWQATNNSSLKCRFDSICAATERHAKVRIRSYGDSPWRTQAAHAWLRSSADMASALRIVPIIPLSRE</sequence>
<gene>
    <name evidence="2" type="ORF">Anapl_12919</name>
</gene>
<evidence type="ECO:0000256" key="1">
    <source>
        <dbReference type="SAM" id="MobiDB-lite"/>
    </source>
</evidence>
<protein>
    <submittedName>
        <fullName evidence="2">Uncharacterized protein</fullName>
    </submittedName>
</protein>
<feature type="region of interest" description="Disordered" evidence="1">
    <location>
        <begin position="54"/>
        <end position="75"/>
    </location>
</feature>
<organism evidence="2 3">
    <name type="scientific">Anas platyrhynchos</name>
    <name type="common">Mallard</name>
    <name type="synonym">Anas boschas</name>
    <dbReference type="NCBI Taxonomy" id="8839"/>
    <lineage>
        <taxon>Eukaryota</taxon>
        <taxon>Metazoa</taxon>
        <taxon>Chordata</taxon>
        <taxon>Craniata</taxon>
        <taxon>Vertebrata</taxon>
        <taxon>Euteleostomi</taxon>
        <taxon>Archelosauria</taxon>
        <taxon>Archosauria</taxon>
        <taxon>Dinosauria</taxon>
        <taxon>Saurischia</taxon>
        <taxon>Theropoda</taxon>
        <taxon>Coelurosauria</taxon>
        <taxon>Aves</taxon>
        <taxon>Neognathae</taxon>
        <taxon>Galloanserae</taxon>
        <taxon>Anseriformes</taxon>
        <taxon>Anatidae</taxon>
        <taxon>Anatinae</taxon>
        <taxon>Anas</taxon>
    </lineage>
</organism>
<proteinExistence type="predicted"/>
<feature type="compositionally biased region" description="Polar residues" evidence="1">
    <location>
        <begin position="61"/>
        <end position="75"/>
    </location>
</feature>
<evidence type="ECO:0000313" key="3">
    <source>
        <dbReference type="Proteomes" id="UP000296049"/>
    </source>
</evidence>
<dbReference type="Proteomes" id="UP000296049">
    <property type="component" value="Unassembled WGS sequence"/>
</dbReference>
<name>R0JY51_ANAPL</name>
<accession>R0JY51</accession>
<dbReference type="AlphaFoldDB" id="R0JY51"/>
<dbReference type="EMBL" id="KB742980">
    <property type="protein sequence ID" value="EOB02232.1"/>
    <property type="molecule type" value="Genomic_DNA"/>
</dbReference>
<evidence type="ECO:0000313" key="2">
    <source>
        <dbReference type="EMBL" id="EOB02232.1"/>
    </source>
</evidence>
<keyword evidence="3" id="KW-1185">Reference proteome</keyword>
<feature type="region of interest" description="Disordered" evidence="1">
    <location>
        <begin position="146"/>
        <end position="180"/>
    </location>
</feature>
<reference evidence="3" key="1">
    <citation type="journal article" date="2013" name="Nat. Genet.">
        <title>The duck genome and transcriptome provide insight into an avian influenza virus reservoir species.</title>
        <authorList>
            <person name="Huang Y."/>
            <person name="Li Y."/>
            <person name="Burt D.W."/>
            <person name="Chen H."/>
            <person name="Zhang Y."/>
            <person name="Qian W."/>
            <person name="Kim H."/>
            <person name="Gan S."/>
            <person name="Zhao Y."/>
            <person name="Li J."/>
            <person name="Yi K."/>
            <person name="Feng H."/>
            <person name="Zhu P."/>
            <person name="Li B."/>
            <person name="Liu Q."/>
            <person name="Fairley S."/>
            <person name="Magor K.E."/>
            <person name="Du Z."/>
            <person name="Hu X."/>
            <person name="Goodman L."/>
            <person name="Tafer H."/>
            <person name="Vignal A."/>
            <person name="Lee T."/>
            <person name="Kim K.W."/>
            <person name="Sheng Z."/>
            <person name="An Y."/>
            <person name="Searle S."/>
            <person name="Herrero J."/>
            <person name="Groenen M.A."/>
            <person name="Crooijmans R.P."/>
            <person name="Faraut T."/>
            <person name="Cai Q."/>
            <person name="Webster R.G."/>
            <person name="Aldridge J.R."/>
            <person name="Warren W.C."/>
            <person name="Bartschat S."/>
            <person name="Kehr S."/>
            <person name="Marz M."/>
            <person name="Stadler P.F."/>
            <person name="Smith J."/>
            <person name="Kraus R.H."/>
            <person name="Zhao Y."/>
            <person name="Ren L."/>
            <person name="Fei J."/>
            <person name="Morisson M."/>
            <person name="Kaiser P."/>
            <person name="Griffin D.K."/>
            <person name="Rao M."/>
            <person name="Pitel F."/>
            <person name="Wang J."/>
            <person name="Li N."/>
        </authorList>
    </citation>
    <scope>NUCLEOTIDE SEQUENCE [LARGE SCALE GENOMIC DNA]</scope>
</reference>